<dbReference type="EMBL" id="JANIID010000010">
    <property type="protein sequence ID" value="MCQ8770896.1"/>
    <property type="molecule type" value="Genomic_DNA"/>
</dbReference>
<dbReference type="InterPro" id="IPR001375">
    <property type="entry name" value="Peptidase_S9_cat"/>
</dbReference>
<dbReference type="SUPFAM" id="SSF53474">
    <property type="entry name" value="alpha/beta-Hydrolases"/>
    <property type="match status" value="1"/>
</dbReference>
<keyword evidence="1" id="KW-0378">Hydrolase</keyword>
<keyword evidence="4" id="KW-1185">Reference proteome</keyword>
<feature type="domain" description="Peptidase S9 prolyl oligopeptidase catalytic" evidence="2">
    <location>
        <begin position="73"/>
        <end position="207"/>
    </location>
</feature>
<reference evidence="3" key="1">
    <citation type="submission" date="2022-06" db="EMBL/GenBank/DDBJ databases">
        <title>WGS of actinobacteria.</title>
        <authorList>
            <person name="Thawai C."/>
        </authorList>
    </citation>
    <scope>NUCLEOTIDE SEQUENCE</scope>
    <source>
        <strain evidence="3">AA8</strain>
    </source>
</reference>
<dbReference type="AlphaFoldDB" id="A0A9X2RNY0"/>
<sequence length="256" mass="26227">MSVETGVTRTPARTATGKAVDVYGRPGAAGAPAVLLWHGMGPDEREIVRPVAEAAAAQGVVVLAADWRSDAADRGMAHLLDSLAFVRERAAEFGGDPGRVVVAGWSAGAGAAVATALRPDLFDGWRPAAVVGLAGRYDVPARTTGSVPLKDLADFTGLTGIAGLTAGTAPAPVPVRLVHGTVDDQVDIRSSWEFAAALQGHGWPVRLDEPRTDHAGVLGSEFDPALGRLRPSTAEHALEGGRITARALVEAAGATA</sequence>
<dbReference type="Pfam" id="PF00326">
    <property type="entry name" value="Peptidase_S9"/>
    <property type="match status" value="1"/>
</dbReference>
<accession>A0A9X2RNY0</accession>
<gene>
    <name evidence="3" type="ORF">NQU55_14110</name>
</gene>
<dbReference type="Proteomes" id="UP001142374">
    <property type="component" value="Unassembled WGS sequence"/>
</dbReference>
<dbReference type="InterPro" id="IPR029058">
    <property type="entry name" value="AB_hydrolase_fold"/>
</dbReference>
<dbReference type="InterPro" id="IPR019826">
    <property type="entry name" value="Carboxylesterase_B_AS"/>
</dbReference>
<dbReference type="RefSeq" id="WP_168092964.1">
    <property type="nucleotide sequence ID" value="NZ_JAATER010000107.1"/>
</dbReference>
<name>A0A9X2RNY0_9ACTN</name>
<evidence type="ECO:0000259" key="2">
    <source>
        <dbReference type="Pfam" id="PF00326"/>
    </source>
</evidence>
<proteinExistence type="predicted"/>
<dbReference type="GO" id="GO:0006508">
    <property type="term" value="P:proteolysis"/>
    <property type="evidence" value="ECO:0007669"/>
    <property type="project" value="InterPro"/>
</dbReference>
<organism evidence="3 4">
    <name type="scientific">Streptomyces telluris</name>
    <dbReference type="NCBI Taxonomy" id="2720021"/>
    <lineage>
        <taxon>Bacteria</taxon>
        <taxon>Bacillati</taxon>
        <taxon>Actinomycetota</taxon>
        <taxon>Actinomycetes</taxon>
        <taxon>Kitasatosporales</taxon>
        <taxon>Streptomycetaceae</taxon>
        <taxon>Streptomyces</taxon>
    </lineage>
</organism>
<dbReference type="GO" id="GO:0008236">
    <property type="term" value="F:serine-type peptidase activity"/>
    <property type="evidence" value="ECO:0007669"/>
    <property type="project" value="InterPro"/>
</dbReference>
<dbReference type="PANTHER" id="PTHR48081">
    <property type="entry name" value="AB HYDROLASE SUPERFAMILY PROTEIN C4A8.06C"/>
    <property type="match status" value="1"/>
</dbReference>
<evidence type="ECO:0000313" key="3">
    <source>
        <dbReference type="EMBL" id="MCQ8770896.1"/>
    </source>
</evidence>
<comment type="caution">
    <text evidence="3">The sequence shown here is derived from an EMBL/GenBank/DDBJ whole genome shotgun (WGS) entry which is preliminary data.</text>
</comment>
<dbReference type="Gene3D" id="3.40.50.1820">
    <property type="entry name" value="alpha/beta hydrolase"/>
    <property type="match status" value="1"/>
</dbReference>
<evidence type="ECO:0000313" key="4">
    <source>
        <dbReference type="Proteomes" id="UP001142374"/>
    </source>
</evidence>
<dbReference type="PANTHER" id="PTHR48081:SF33">
    <property type="entry name" value="KYNURENINE FORMAMIDASE"/>
    <property type="match status" value="1"/>
</dbReference>
<protein>
    <submittedName>
        <fullName evidence="3">Prolyl oligopeptidase family serine peptidase</fullName>
    </submittedName>
</protein>
<dbReference type="InterPro" id="IPR050300">
    <property type="entry name" value="GDXG_lipolytic_enzyme"/>
</dbReference>
<dbReference type="PROSITE" id="PS00122">
    <property type="entry name" value="CARBOXYLESTERASE_B_1"/>
    <property type="match status" value="1"/>
</dbReference>
<evidence type="ECO:0000256" key="1">
    <source>
        <dbReference type="ARBA" id="ARBA00022801"/>
    </source>
</evidence>